<dbReference type="RefSeq" id="WP_211400612.1">
    <property type="nucleotide sequence ID" value="NZ_JAFCLK010000008.1"/>
</dbReference>
<dbReference type="NCBIfam" id="NF033517">
    <property type="entry name" value="transpos_IS66"/>
    <property type="match status" value="1"/>
</dbReference>
<dbReference type="PANTHER" id="PTHR33678">
    <property type="entry name" value="BLL1576 PROTEIN"/>
    <property type="match status" value="1"/>
</dbReference>
<dbReference type="Pfam" id="PF13007">
    <property type="entry name" value="LZ_Tnp_IS66"/>
    <property type="match status" value="1"/>
</dbReference>
<keyword evidence="7" id="KW-1185">Reference proteome</keyword>
<protein>
    <submittedName>
        <fullName evidence="6">IS66 family transposase</fullName>
    </submittedName>
</protein>
<feature type="coiled-coil region" evidence="1">
    <location>
        <begin position="64"/>
        <end position="98"/>
    </location>
</feature>
<name>A0ABS5G4S7_9BRAD</name>
<proteinExistence type="predicted"/>
<comment type="caution">
    <text evidence="6">The sequence shown here is derived from an EMBL/GenBank/DDBJ whole genome shotgun (WGS) entry which is preliminary data.</text>
</comment>
<evidence type="ECO:0000259" key="4">
    <source>
        <dbReference type="Pfam" id="PF13007"/>
    </source>
</evidence>
<evidence type="ECO:0000259" key="3">
    <source>
        <dbReference type="Pfam" id="PF13005"/>
    </source>
</evidence>
<dbReference type="Pfam" id="PF03050">
    <property type="entry name" value="DDE_Tnp_IS66"/>
    <property type="match status" value="1"/>
</dbReference>
<dbReference type="PANTHER" id="PTHR33678:SF1">
    <property type="entry name" value="BLL1576 PROTEIN"/>
    <property type="match status" value="1"/>
</dbReference>
<evidence type="ECO:0000313" key="6">
    <source>
        <dbReference type="EMBL" id="MBR1136151.1"/>
    </source>
</evidence>
<dbReference type="InterPro" id="IPR024463">
    <property type="entry name" value="Transposase_TnpC_homeodom"/>
</dbReference>
<evidence type="ECO:0000259" key="5">
    <source>
        <dbReference type="Pfam" id="PF13817"/>
    </source>
</evidence>
<accession>A0ABS5G4S7</accession>
<feature type="domain" description="Transposase IS66 zinc-finger binding" evidence="3">
    <location>
        <begin position="133"/>
        <end position="178"/>
    </location>
</feature>
<dbReference type="Pfam" id="PF13817">
    <property type="entry name" value="DDE_Tnp_IS66_C"/>
    <property type="match status" value="1"/>
</dbReference>
<dbReference type="InterPro" id="IPR052344">
    <property type="entry name" value="Transposase-related"/>
</dbReference>
<dbReference type="InterPro" id="IPR039552">
    <property type="entry name" value="IS66_C"/>
</dbReference>
<organism evidence="6 7">
    <name type="scientific">Bradyrhizobium denitrificans</name>
    <dbReference type="NCBI Taxonomy" id="2734912"/>
    <lineage>
        <taxon>Bacteria</taxon>
        <taxon>Pseudomonadati</taxon>
        <taxon>Pseudomonadota</taxon>
        <taxon>Alphaproteobacteria</taxon>
        <taxon>Hyphomicrobiales</taxon>
        <taxon>Nitrobacteraceae</taxon>
        <taxon>Bradyrhizobium</taxon>
    </lineage>
</organism>
<dbReference type="InterPro" id="IPR024474">
    <property type="entry name" value="Znf_dom_IS66"/>
</dbReference>
<feature type="domain" description="Transposase IS66 central" evidence="2">
    <location>
        <begin position="192"/>
        <end position="480"/>
    </location>
</feature>
<sequence length="535" mass="59169">MITADSLPDDVATLKALVLAGQAAQLAAEAKARNLEAEVRARTLLIEQMKFTIAKLKHEQYGPSSERASVLEQLELELADLEEDASEAEADAQLSAERAKAAKMDVQPFERRRPARRPLPEDLLRERVVHPAPTNCSCCGGDRLRKIGEDVTETLELVPRQWKVIQHVREKFSCRACEAITQPPAPFHPTSRGRAGPRLLAHILFAKYGLHLPLNRQSTTYAHDGVALDVSTLADWVGAAAATLMPLVEAIKAHVLAAERIHADDTTVPVLAKGKTRTGCVWTYVRDDRPFAGHAPPDALFFYSPDRTGAHLETHLAGYAGPMQADAYAGFNRLYEAARKPGPIIEVGCWAHARRKFFEIARLKKAPIAIEAIAKIDALFAIEREINGLPAHERKAARHARSRPLVDELHAFLHERRAKLSGKSETAKAIDYSLKRWQVFTRFIDDGRLCMTNNAAERELRAVAVGRKNWTFAGSDEGGRRAAAIYTLIQTAKLNDVDPQAWLAEVLARLPDHPASRIADLLPWSWKHTAIPAAA</sequence>
<dbReference type="EMBL" id="JAFCLK010000008">
    <property type="protein sequence ID" value="MBR1136151.1"/>
    <property type="molecule type" value="Genomic_DNA"/>
</dbReference>
<reference evidence="7" key="1">
    <citation type="journal article" date="2021" name="ISME J.">
        <title>Evolutionary origin and ecological implication of a unique nif island in free-living Bradyrhizobium lineages.</title>
        <authorList>
            <person name="Tao J."/>
        </authorList>
    </citation>
    <scope>NUCLEOTIDE SEQUENCE [LARGE SCALE GENOMIC DNA]</scope>
    <source>
        <strain evidence="7">SZCCT0094</strain>
    </source>
</reference>
<dbReference type="Proteomes" id="UP001314635">
    <property type="component" value="Unassembled WGS sequence"/>
</dbReference>
<evidence type="ECO:0000259" key="2">
    <source>
        <dbReference type="Pfam" id="PF03050"/>
    </source>
</evidence>
<feature type="domain" description="Transposase IS66 C-terminal" evidence="5">
    <location>
        <begin position="487"/>
        <end position="524"/>
    </location>
</feature>
<dbReference type="InterPro" id="IPR004291">
    <property type="entry name" value="Transposase_IS66_central"/>
</dbReference>
<feature type="domain" description="Transposase TnpC homeodomain" evidence="4">
    <location>
        <begin position="49"/>
        <end position="128"/>
    </location>
</feature>
<gene>
    <name evidence="6" type="ORF">JQ619_10270</name>
</gene>
<dbReference type="Pfam" id="PF13005">
    <property type="entry name" value="zf-IS66"/>
    <property type="match status" value="1"/>
</dbReference>
<evidence type="ECO:0000313" key="7">
    <source>
        <dbReference type="Proteomes" id="UP001314635"/>
    </source>
</evidence>
<evidence type="ECO:0000256" key="1">
    <source>
        <dbReference type="SAM" id="Coils"/>
    </source>
</evidence>
<keyword evidence="1" id="KW-0175">Coiled coil</keyword>